<reference evidence="2" key="1">
    <citation type="submission" date="2023-02" db="EMBL/GenBank/DDBJ databases">
        <title>A novel hydrolase synthesized by Rhodococcus erythropolis HQ is responsible for the detoxification of Zearalenone.</title>
        <authorList>
            <person name="Hu J."/>
            <person name="Xu J."/>
        </authorList>
    </citation>
    <scope>NUCLEOTIDE SEQUENCE</scope>
    <source>
        <strain evidence="2">HQ</strain>
    </source>
</reference>
<protein>
    <submittedName>
        <fullName evidence="2">Uncharacterized protein</fullName>
    </submittedName>
</protein>
<dbReference type="EMBL" id="JARDXE010000019">
    <property type="protein sequence ID" value="MDE8648397.1"/>
    <property type="molecule type" value="Genomic_DNA"/>
</dbReference>
<dbReference type="AlphaFoldDB" id="A0AAW6LTB1"/>
<comment type="caution">
    <text evidence="2">The sequence shown here is derived from an EMBL/GenBank/DDBJ whole genome shotgun (WGS) entry which is preliminary data.</text>
</comment>
<name>A0AAW6LTB1_RHOSG</name>
<evidence type="ECO:0000313" key="2">
    <source>
        <dbReference type="EMBL" id="MDE8648397.1"/>
    </source>
</evidence>
<sequence length="549" mass="61463">MEQRPPACLTPATPAGWIKLFEAYRLIDYISSKTASADITSAEMGNTINRITRRVEYFYGYELLLFASTIGPTNSRSFSQSNVRRKFRLSTEGDTMATQDSPRPIPLSIVTVHGIGRQREHETAQSVARCLHLGATASRGTMVQRSRGGDDLSSALWTLSIPNLPDIDLEIRDAWWDQVSQPPSVRTVFWWVTKSLPIIIAAASALWIMRFLTLNEKKTHKSALEYLIGQFYIIFVSVSVSLFSAMVAIISIPFLLVASISLISRRVRKFSHYLFQEVIGDAWLYVHQSDDIRAHVAEKYAHFTAGYECTLLIGHSQGAEIVRRLIRTELSPAFTVLVGSGEGLLSYLRTVRRHPWLTWPQWLMAGGFPALFYWLTPDFGPILTDFNRAWRDLTACVDSGGQHCVTTPPELASLDSIFRDDVPITVTVVAILLACFFVSRKIRHPADMIDSEGVPEAMVIRSPLDPVAFGTGIGTGNFQRNLPAVWKPREVLNAHTRYWDSPMTGLYLIQAIHGHDNFKVQEPPGRTPFGEPLAIRESMRVNTAGSVLI</sequence>
<feature type="transmembrane region" description="Helical" evidence="1">
    <location>
        <begin position="422"/>
        <end position="439"/>
    </location>
</feature>
<feature type="non-terminal residue" evidence="2">
    <location>
        <position position="549"/>
    </location>
</feature>
<gene>
    <name evidence="2" type="ORF">PXH69_25850</name>
</gene>
<feature type="transmembrane region" description="Helical" evidence="1">
    <location>
        <begin position="232"/>
        <end position="263"/>
    </location>
</feature>
<evidence type="ECO:0000256" key="1">
    <source>
        <dbReference type="SAM" id="Phobius"/>
    </source>
</evidence>
<proteinExistence type="predicted"/>
<dbReference type="Proteomes" id="UP001217325">
    <property type="component" value="Unassembled WGS sequence"/>
</dbReference>
<accession>A0AAW6LTB1</accession>
<feature type="transmembrane region" description="Helical" evidence="1">
    <location>
        <begin position="188"/>
        <end position="212"/>
    </location>
</feature>
<feature type="transmembrane region" description="Helical" evidence="1">
    <location>
        <begin position="356"/>
        <end position="375"/>
    </location>
</feature>
<keyword evidence="1" id="KW-0472">Membrane</keyword>
<keyword evidence="1" id="KW-1133">Transmembrane helix</keyword>
<organism evidence="2 3">
    <name type="scientific">Rhodococcus qingshengii</name>
    <dbReference type="NCBI Taxonomy" id="334542"/>
    <lineage>
        <taxon>Bacteria</taxon>
        <taxon>Bacillati</taxon>
        <taxon>Actinomycetota</taxon>
        <taxon>Actinomycetes</taxon>
        <taxon>Mycobacteriales</taxon>
        <taxon>Nocardiaceae</taxon>
        <taxon>Rhodococcus</taxon>
        <taxon>Rhodococcus erythropolis group</taxon>
    </lineage>
</organism>
<dbReference type="RefSeq" id="WP_275232474.1">
    <property type="nucleotide sequence ID" value="NZ_JARDXE010000019.1"/>
</dbReference>
<keyword evidence="1" id="KW-0812">Transmembrane</keyword>
<evidence type="ECO:0000313" key="3">
    <source>
        <dbReference type="Proteomes" id="UP001217325"/>
    </source>
</evidence>